<keyword evidence="6" id="KW-1185">Reference proteome</keyword>
<organism evidence="5 6">
    <name type="scientific">Vibrio pectenicida</name>
    <dbReference type="NCBI Taxonomy" id="62763"/>
    <lineage>
        <taxon>Bacteria</taxon>
        <taxon>Pseudomonadati</taxon>
        <taxon>Pseudomonadota</taxon>
        <taxon>Gammaproteobacteria</taxon>
        <taxon>Vibrionales</taxon>
        <taxon>Vibrionaceae</taxon>
        <taxon>Vibrio</taxon>
    </lineage>
</organism>
<evidence type="ECO:0000313" key="5">
    <source>
        <dbReference type="EMBL" id="RSD29990.1"/>
    </source>
</evidence>
<evidence type="ECO:0000256" key="3">
    <source>
        <dbReference type="SAM" id="SignalP"/>
    </source>
</evidence>
<dbReference type="InterPro" id="IPR017853">
    <property type="entry name" value="GH"/>
</dbReference>
<gene>
    <name evidence="5" type="ORF">EJA03_16285</name>
</gene>
<keyword evidence="1" id="KW-0624">Polysaccharide degradation</keyword>
<evidence type="ECO:0000313" key="6">
    <source>
        <dbReference type="Proteomes" id="UP000269041"/>
    </source>
</evidence>
<keyword evidence="1" id="KW-0119">Carbohydrate metabolism</keyword>
<name>A0A3R9FK93_9VIBR</name>
<dbReference type="Gene3D" id="3.10.50.10">
    <property type="match status" value="1"/>
</dbReference>
<feature type="domain" description="GH18" evidence="4">
    <location>
        <begin position="159"/>
        <end position="408"/>
    </location>
</feature>
<accession>A0A3R9FK93</accession>
<feature type="region of interest" description="Disordered" evidence="2">
    <location>
        <begin position="299"/>
        <end position="328"/>
    </location>
</feature>
<dbReference type="Gene3D" id="3.20.20.80">
    <property type="entry name" value="Glycosidases"/>
    <property type="match status" value="1"/>
</dbReference>
<feature type="chain" id="PRO_5018619035" description="GH18 domain-containing protein" evidence="3">
    <location>
        <begin position="23"/>
        <end position="621"/>
    </location>
</feature>
<dbReference type="InterPro" id="IPR029070">
    <property type="entry name" value="Chitinase_insertion_sf"/>
</dbReference>
<proteinExistence type="predicted"/>
<dbReference type="GO" id="GO:0000272">
    <property type="term" value="P:polysaccharide catabolic process"/>
    <property type="evidence" value="ECO:0007669"/>
    <property type="project" value="UniProtKB-KW"/>
</dbReference>
<evidence type="ECO:0000256" key="1">
    <source>
        <dbReference type="ARBA" id="ARBA00023326"/>
    </source>
</evidence>
<feature type="compositionally biased region" description="Polar residues" evidence="2">
    <location>
        <begin position="306"/>
        <end position="326"/>
    </location>
</feature>
<reference evidence="5 6" key="1">
    <citation type="submission" date="2018-12" db="EMBL/GenBank/DDBJ databases">
        <title>Genomic taxonomy of the Vibrionaceae family.</title>
        <authorList>
            <person name="Gomez-Gil B."/>
            <person name="Enciso-Ibarra K."/>
        </authorList>
    </citation>
    <scope>NUCLEOTIDE SEQUENCE [LARGE SCALE GENOMIC DNA]</scope>
    <source>
        <strain evidence="5 6">CAIM 594</strain>
    </source>
</reference>
<dbReference type="SUPFAM" id="SSF51445">
    <property type="entry name" value="(Trans)glycosidases"/>
    <property type="match status" value="1"/>
</dbReference>
<protein>
    <recommendedName>
        <fullName evidence="4">GH18 domain-containing protein</fullName>
    </recommendedName>
</protein>
<dbReference type="InterPro" id="IPR001223">
    <property type="entry name" value="Glyco_hydro18_cat"/>
</dbReference>
<feature type="signal peptide" evidence="3">
    <location>
        <begin position="1"/>
        <end position="22"/>
    </location>
</feature>
<dbReference type="Pfam" id="PF00704">
    <property type="entry name" value="Glyco_hydro_18"/>
    <property type="match status" value="1"/>
</dbReference>
<dbReference type="Proteomes" id="UP000269041">
    <property type="component" value="Unassembled WGS sequence"/>
</dbReference>
<keyword evidence="3" id="KW-0732">Signal</keyword>
<dbReference type="OrthoDB" id="9821094at2"/>
<dbReference type="RefSeq" id="WP_125322789.1">
    <property type="nucleotide sequence ID" value="NZ_AP024889.1"/>
</dbReference>
<dbReference type="EMBL" id="RSFA01000092">
    <property type="protein sequence ID" value="RSD29990.1"/>
    <property type="molecule type" value="Genomic_DNA"/>
</dbReference>
<dbReference type="AlphaFoldDB" id="A0A3R9FK93"/>
<evidence type="ECO:0000259" key="4">
    <source>
        <dbReference type="Pfam" id="PF00704"/>
    </source>
</evidence>
<evidence type="ECO:0000256" key="2">
    <source>
        <dbReference type="SAM" id="MobiDB-lite"/>
    </source>
</evidence>
<sequence>MNKTASIITMAIGLVLSAQLMATDAKDSSSTPSKYSNLYHRNTELPLVTAYLSGAKKYSPEQLDELSKYDAILVSIDTFIHETESKANLPLEGRFLQGISERESLSRHSQEVDKEKGIMKRLEEVHKTKGTSIGITIALDAHAPDLIVNSQKKPVDHDLVIEVVKGYDFIHEINFDLKVQDIKNEMTRYKQFFDKLGDNLDREEISITVNAPKNVGEAKALHHLVDPLNPCRPISNLYINPRQKFSPTAKPITHHSNLYESQDDAWSTDKSLEFLIEDMQFDSKQLRLGYSNEVRNAQSLFKGKDQSNSTTKQSSIKKTNPKNKQVNKVIPHNPYSTIFSVSGTEGLKAKEDLGFSLVTIEEDNVDYVYDSKNRRFLSIETPRTVFVKARYANNKNLGGLFTHHKNNDGNQLLLNAAREGLGYEPRAYFFTMEPLFNSCGSLDDNICHQLTYLNTEPPAAVARIKAVNQFLDKLAYRTWVNLDSAMKAKELYADFKGTIPTTGEETGATIAIKAFSSIEFTTKQYEMIRDLHKFATNHNDDKLSQTTFKGLYNVASMSRAMSEIAQEYEELRIEQPELYKHTDYNSLKAQSNNPSDEARAAFNRTEVGKKLIERTLKLMNL</sequence>
<comment type="caution">
    <text evidence="5">The sequence shown here is derived from an EMBL/GenBank/DDBJ whole genome shotgun (WGS) entry which is preliminary data.</text>
</comment>